<dbReference type="GO" id="GO:0007165">
    <property type="term" value="P:signal transduction"/>
    <property type="evidence" value="ECO:0007669"/>
    <property type="project" value="UniProtKB-KW"/>
</dbReference>
<comment type="subcellular location">
    <subcellularLocation>
        <location evidence="1">Cell membrane</location>
    </subcellularLocation>
</comment>
<reference evidence="6 7" key="1">
    <citation type="submission" date="2024-01" db="EMBL/GenBank/DDBJ databases">
        <authorList>
            <person name="Waweru B."/>
        </authorList>
    </citation>
    <scope>NUCLEOTIDE SEQUENCE [LARGE SCALE GENOMIC DNA]</scope>
</reference>
<evidence type="ECO:0000256" key="2">
    <source>
        <dbReference type="ARBA" id="ARBA00022475"/>
    </source>
</evidence>
<sequence>MDSETASSVDEQVGGGGGGASVGADTRGKHRILAELKRVEQELKFLEAYALIELYGKTEREIRGITGSLVAYFNMPCQYLYTIQSIIAAELCSNVWKSLDFGPSVIAQGYNCFEPGISNRVLKCDHRVGVEEELEELQKTDNVSTVCEELLRNVENIPDPLLTLLLVIVSDAHSIVSSITEQMALQTLCGIDGLRGPRIHKIAEDYEIQDKPLFAFSPNDILEGTLVQLTTAYA</sequence>
<evidence type="ECO:0000256" key="4">
    <source>
        <dbReference type="ARBA" id="ARBA00023224"/>
    </source>
</evidence>
<evidence type="ECO:0000313" key="6">
    <source>
        <dbReference type="EMBL" id="CAK7346507.1"/>
    </source>
</evidence>
<gene>
    <name evidence="6" type="ORF">DCAF_LOCUS19184</name>
</gene>
<keyword evidence="4" id="KW-0807">Transducer</keyword>
<comment type="caution">
    <text evidence="6">The sequence shown here is derived from an EMBL/GenBank/DDBJ whole genome shotgun (WGS) entry which is preliminary data.</text>
</comment>
<dbReference type="PANTHER" id="PTHR35129">
    <property type="entry name" value="GUANINE NUCLEOTIDE-BINDING PROTEIN SUBUNIT GAMMA 1"/>
    <property type="match status" value="1"/>
</dbReference>
<feature type="compositionally biased region" description="Polar residues" evidence="5">
    <location>
        <begin position="1"/>
        <end position="10"/>
    </location>
</feature>
<name>A0AAV1S8S6_9ROSI</name>
<evidence type="ECO:0000256" key="1">
    <source>
        <dbReference type="ARBA" id="ARBA00004236"/>
    </source>
</evidence>
<dbReference type="PANTHER" id="PTHR35129:SF1">
    <property type="entry name" value="GUANINE NUCLEOTIDE-BINDING PROTEIN SUBUNIT GAMMA 1"/>
    <property type="match status" value="1"/>
</dbReference>
<proteinExistence type="predicted"/>
<keyword evidence="7" id="KW-1185">Reference proteome</keyword>
<evidence type="ECO:0000256" key="5">
    <source>
        <dbReference type="SAM" id="MobiDB-lite"/>
    </source>
</evidence>
<dbReference type="GO" id="GO:0005886">
    <property type="term" value="C:plasma membrane"/>
    <property type="evidence" value="ECO:0007669"/>
    <property type="project" value="UniProtKB-SubCell"/>
</dbReference>
<dbReference type="EMBL" id="CAWUPB010001173">
    <property type="protein sequence ID" value="CAK7346507.1"/>
    <property type="molecule type" value="Genomic_DNA"/>
</dbReference>
<organism evidence="6 7">
    <name type="scientific">Dovyalis caffra</name>
    <dbReference type="NCBI Taxonomy" id="77055"/>
    <lineage>
        <taxon>Eukaryota</taxon>
        <taxon>Viridiplantae</taxon>
        <taxon>Streptophyta</taxon>
        <taxon>Embryophyta</taxon>
        <taxon>Tracheophyta</taxon>
        <taxon>Spermatophyta</taxon>
        <taxon>Magnoliopsida</taxon>
        <taxon>eudicotyledons</taxon>
        <taxon>Gunneridae</taxon>
        <taxon>Pentapetalae</taxon>
        <taxon>rosids</taxon>
        <taxon>fabids</taxon>
        <taxon>Malpighiales</taxon>
        <taxon>Salicaceae</taxon>
        <taxon>Flacourtieae</taxon>
        <taxon>Dovyalis</taxon>
    </lineage>
</organism>
<dbReference type="Proteomes" id="UP001314170">
    <property type="component" value="Unassembled WGS sequence"/>
</dbReference>
<dbReference type="InterPro" id="IPR045878">
    <property type="entry name" value="GG1/2"/>
</dbReference>
<accession>A0AAV1S8S6</accession>
<keyword evidence="3" id="KW-0472">Membrane</keyword>
<protein>
    <submittedName>
        <fullName evidence="6">Uncharacterized protein</fullName>
    </submittedName>
</protein>
<feature type="region of interest" description="Disordered" evidence="5">
    <location>
        <begin position="1"/>
        <end position="23"/>
    </location>
</feature>
<keyword evidence="2" id="KW-1003">Cell membrane</keyword>
<dbReference type="AlphaFoldDB" id="A0AAV1S8S6"/>
<evidence type="ECO:0000313" key="7">
    <source>
        <dbReference type="Proteomes" id="UP001314170"/>
    </source>
</evidence>
<evidence type="ECO:0000256" key="3">
    <source>
        <dbReference type="ARBA" id="ARBA00023136"/>
    </source>
</evidence>